<evidence type="ECO:0000313" key="1">
    <source>
        <dbReference type="EMBL" id="MBP1918867.1"/>
    </source>
</evidence>
<comment type="caution">
    <text evidence="1">The sequence shown here is derived from an EMBL/GenBank/DDBJ whole genome shotgun (WGS) entry which is preliminary data.</text>
</comment>
<name>A0ABS4G2V5_9CLOT</name>
<organism evidence="1 2">
    <name type="scientific">Youngiibacter multivorans</name>
    <dbReference type="NCBI Taxonomy" id="937251"/>
    <lineage>
        <taxon>Bacteria</taxon>
        <taxon>Bacillati</taxon>
        <taxon>Bacillota</taxon>
        <taxon>Clostridia</taxon>
        <taxon>Eubacteriales</taxon>
        <taxon>Clostridiaceae</taxon>
        <taxon>Youngiibacter</taxon>
    </lineage>
</organism>
<dbReference type="Proteomes" id="UP001519271">
    <property type="component" value="Unassembled WGS sequence"/>
</dbReference>
<proteinExistence type="predicted"/>
<protein>
    <submittedName>
        <fullName evidence="1">Uncharacterized protein</fullName>
    </submittedName>
</protein>
<evidence type="ECO:0000313" key="2">
    <source>
        <dbReference type="Proteomes" id="UP001519271"/>
    </source>
</evidence>
<gene>
    <name evidence="1" type="ORF">J2Z34_001347</name>
</gene>
<dbReference type="EMBL" id="JAGGKC010000009">
    <property type="protein sequence ID" value="MBP1918867.1"/>
    <property type="molecule type" value="Genomic_DNA"/>
</dbReference>
<accession>A0ABS4G2V5</accession>
<sequence>MKCQKGFTFFCNFQVFAVHDPLLPASCLSKD</sequence>
<keyword evidence="2" id="KW-1185">Reference proteome</keyword>
<reference evidence="1 2" key="1">
    <citation type="submission" date="2021-03" db="EMBL/GenBank/DDBJ databases">
        <title>Genomic Encyclopedia of Type Strains, Phase IV (KMG-IV): sequencing the most valuable type-strain genomes for metagenomic binning, comparative biology and taxonomic classification.</title>
        <authorList>
            <person name="Goeker M."/>
        </authorList>
    </citation>
    <scope>NUCLEOTIDE SEQUENCE [LARGE SCALE GENOMIC DNA]</scope>
    <source>
        <strain evidence="1 2">DSM 6139</strain>
    </source>
</reference>